<evidence type="ECO:0000259" key="2">
    <source>
        <dbReference type="Pfam" id="PF13439"/>
    </source>
</evidence>
<name>A0A2H0TJC6_9BACT</name>
<proteinExistence type="predicted"/>
<dbReference type="Pfam" id="PF00534">
    <property type="entry name" value="Glycos_transf_1"/>
    <property type="match status" value="1"/>
</dbReference>
<protein>
    <submittedName>
        <fullName evidence="3">Glycosyl transferase</fullName>
    </submittedName>
</protein>
<dbReference type="AlphaFoldDB" id="A0A2H0TJC6"/>
<evidence type="ECO:0000313" key="3">
    <source>
        <dbReference type="EMBL" id="PIR71660.1"/>
    </source>
</evidence>
<dbReference type="CDD" id="cd03802">
    <property type="entry name" value="GT4_AviGT4-like"/>
    <property type="match status" value="1"/>
</dbReference>
<feature type="domain" description="Glycosyl transferase family 1" evidence="1">
    <location>
        <begin position="182"/>
        <end position="328"/>
    </location>
</feature>
<keyword evidence="3" id="KW-0808">Transferase</keyword>
<organism evidence="3 4">
    <name type="scientific">Candidatus Nealsonbacteria bacterium CG10_big_fil_rev_8_21_14_0_10_37_25</name>
    <dbReference type="NCBI Taxonomy" id="1974711"/>
    <lineage>
        <taxon>Bacteria</taxon>
        <taxon>Candidatus Nealsoniibacteriota</taxon>
    </lineage>
</organism>
<dbReference type="InterPro" id="IPR001296">
    <property type="entry name" value="Glyco_trans_1"/>
</dbReference>
<comment type="caution">
    <text evidence="3">The sequence shown here is derived from an EMBL/GenBank/DDBJ whole genome shotgun (WGS) entry which is preliminary data.</text>
</comment>
<feature type="domain" description="Glycosyltransferase subfamily 4-like N-terminal" evidence="2">
    <location>
        <begin position="21"/>
        <end position="177"/>
    </location>
</feature>
<gene>
    <name evidence="3" type="ORF">COU43_01345</name>
</gene>
<sequence>MKKLKIAQIAPLWFPIPPEKYGGIERIVHFLTEELVKRSHQVTLFASGDSKTKAKLVSVTPKSLIKAGYSWQDPFWNLENLSTAFKMAEKFDIIHSHLDLWALPFQDLTRVPVLHTLHNQLYKASITREGERKPTRLEIFEKHKKETLAVFISKSERKQSAVRFPKNWVIYNGINITQFKFNPKPKSHFIWIARIDPFKGIENAIRATEILDVELLLAGRLDPARKKYFETKIRPHLSRKIRYLGELPQEELSDFYGQAKACLYPIEWEEPFGLIMVEAMATGTPVIAYRRGSVPEIVKNGETGFVVENIEEMVEAMKKIDEIDRAKCRQRVEKYFSYQKMVDEYEKLYYSLIHL</sequence>
<dbReference type="GO" id="GO:0016757">
    <property type="term" value="F:glycosyltransferase activity"/>
    <property type="evidence" value="ECO:0007669"/>
    <property type="project" value="InterPro"/>
</dbReference>
<dbReference type="Gene3D" id="3.40.50.2000">
    <property type="entry name" value="Glycogen Phosphorylase B"/>
    <property type="match status" value="2"/>
</dbReference>
<dbReference type="Proteomes" id="UP000228909">
    <property type="component" value="Unassembled WGS sequence"/>
</dbReference>
<dbReference type="EMBL" id="PFCK01000037">
    <property type="protein sequence ID" value="PIR71660.1"/>
    <property type="molecule type" value="Genomic_DNA"/>
</dbReference>
<evidence type="ECO:0000313" key="4">
    <source>
        <dbReference type="Proteomes" id="UP000228909"/>
    </source>
</evidence>
<dbReference type="SUPFAM" id="SSF53756">
    <property type="entry name" value="UDP-Glycosyltransferase/glycogen phosphorylase"/>
    <property type="match status" value="1"/>
</dbReference>
<reference evidence="4" key="1">
    <citation type="submission" date="2017-09" db="EMBL/GenBank/DDBJ databases">
        <title>Depth-based differentiation of microbial function through sediment-hosted aquifers and enrichment of novel symbionts in the deep terrestrial subsurface.</title>
        <authorList>
            <person name="Probst A.J."/>
            <person name="Ladd B."/>
            <person name="Jarett J.K."/>
            <person name="Geller-Mcgrath D.E."/>
            <person name="Sieber C.M.K."/>
            <person name="Emerson J.B."/>
            <person name="Anantharaman K."/>
            <person name="Thomas B.C."/>
            <person name="Malmstrom R."/>
            <person name="Stieglmeier M."/>
            <person name="Klingl A."/>
            <person name="Woyke T."/>
            <person name="Ryan C.M."/>
            <person name="Banfield J.F."/>
        </authorList>
    </citation>
    <scope>NUCLEOTIDE SEQUENCE [LARGE SCALE GENOMIC DNA]</scope>
</reference>
<dbReference type="Pfam" id="PF13439">
    <property type="entry name" value="Glyco_transf_4"/>
    <property type="match status" value="1"/>
</dbReference>
<evidence type="ECO:0000259" key="1">
    <source>
        <dbReference type="Pfam" id="PF00534"/>
    </source>
</evidence>
<dbReference type="PANTHER" id="PTHR12526">
    <property type="entry name" value="GLYCOSYLTRANSFERASE"/>
    <property type="match status" value="1"/>
</dbReference>
<accession>A0A2H0TJC6</accession>
<dbReference type="PANTHER" id="PTHR12526:SF595">
    <property type="entry name" value="BLL5217 PROTEIN"/>
    <property type="match status" value="1"/>
</dbReference>
<dbReference type="InterPro" id="IPR028098">
    <property type="entry name" value="Glyco_trans_4-like_N"/>
</dbReference>